<organism evidence="3 4">
    <name type="scientific">Saccoglossus kowalevskii</name>
    <name type="common">Acorn worm</name>
    <dbReference type="NCBI Taxonomy" id="10224"/>
    <lineage>
        <taxon>Eukaryota</taxon>
        <taxon>Metazoa</taxon>
        <taxon>Hemichordata</taxon>
        <taxon>Enteropneusta</taxon>
        <taxon>Harrimaniidae</taxon>
        <taxon>Saccoglossus</taxon>
    </lineage>
</organism>
<accession>A0ABM0LYV4</accession>
<dbReference type="InterPro" id="IPR002035">
    <property type="entry name" value="VWF_A"/>
</dbReference>
<dbReference type="PANTHER" id="PTHR10579">
    <property type="entry name" value="CALCIUM-ACTIVATED CHLORIDE CHANNEL REGULATOR"/>
    <property type="match status" value="1"/>
</dbReference>
<proteinExistence type="predicted"/>
<keyword evidence="1" id="KW-0812">Transmembrane</keyword>
<dbReference type="PROSITE" id="PS50234">
    <property type="entry name" value="VWFA"/>
    <property type="match status" value="1"/>
</dbReference>
<dbReference type="InterPro" id="IPR013783">
    <property type="entry name" value="Ig-like_fold"/>
</dbReference>
<dbReference type="CDD" id="cd00198">
    <property type="entry name" value="vWFA"/>
    <property type="match status" value="1"/>
</dbReference>
<name>A0ABM0LYV4_SACKO</name>
<dbReference type="Pfam" id="PF08434">
    <property type="entry name" value="CLCA"/>
    <property type="match status" value="1"/>
</dbReference>
<reference evidence="4" key="1">
    <citation type="submission" date="2025-08" db="UniProtKB">
        <authorList>
            <consortium name="RefSeq"/>
        </authorList>
    </citation>
    <scope>IDENTIFICATION</scope>
    <source>
        <tissue evidence="4">Testes</tissue>
    </source>
</reference>
<sequence>MTGQMFQIIFAFMCITATILSTGAFAINIRTPIKLDNNGYTGLLIAIHERVPEDLAILDRLQVIFTDASKFLYEASRHYTYIHDVTILLPETWSDNPFYERATWETFDIANVLVDEENPQWAHNPYTKQTLPCGKPGEYIHITPKWITDVDFSTYFWGDSGTFIYTQLDTNDRLNLLVQAATRYIRHTLPMGSWLGMVEFSTWSRITTNLTQLTDDQIREDLIDLLPKWANGNTCIGCGILDGIQVLLEYNTTKGGVLFVITDGQENEKPYIRDVMDIVVEAGIVVDTLAFSKQADAQLTIISEITGGRAYYSPESSNSTALHDAFFTSVVDRELSDNRAPVQITSKIELAPAMGTVQDYTNIDSTIGSESIFFFFIREFSTPRNVLTVELTSPSGSVLIDKDSPEYRYEHRTRTVTISMPGHIETGRWTYLIQNSYQDVIPVEVSVESKAADVKEGPMKLTSTVGTPVITETPPKTVIYAELRKGHSAVTRANVVAVVERPGSNDDVTMQLMDNGMGADITKDDGVYSAYFLDFVKTDDCIVACRYTVTVEASDLHGGAGIQSFTYGSGALPTNSTVIPSRSTEPPTPIGDFDRSASGGVIQIDDSIVITEEDLQKDGFAPSRITDLRIVNFTLTGVVQLGWTATGDDMDKGTAAYYDLRMSTTFAELFSVFGECLQIQESNLTDGTLLSPLPAGSPETVTILMPNSNSINRTYYFAIVAVDEVGSRSVTSNFASVSAAAIAREPVPNSSAKLDVWHIVLLSVLCAAILSIVIFVVAYVINRKSRSKNRVRPFEENDTVTRGTATP</sequence>
<dbReference type="InterPro" id="IPR013642">
    <property type="entry name" value="CLCA_N"/>
</dbReference>
<dbReference type="Gene3D" id="3.40.50.410">
    <property type="entry name" value="von Willebrand factor, type A domain"/>
    <property type="match status" value="1"/>
</dbReference>
<dbReference type="SUPFAM" id="SSF53300">
    <property type="entry name" value="vWA-like"/>
    <property type="match status" value="1"/>
</dbReference>
<keyword evidence="1" id="KW-1133">Transmembrane helix</keyword>
<feature type="domain" description="VWFA" evidence="2">
    <location>
        <begin position="195"/>
        <end position="330"/>
    </location>
</feature>
<dbReference type="InterPro" id="IPR036465">
    <property type="entry name" value="vWFA_dom_sf"/>
</dbReference>
<dbReference type="RefSeq" id="XP_006812945.1">
    <property type="nucleotide sequence ID" value="XM_006812882.1"/>
</dbReference>
<dbReference type="Gene3D" id="2.60.40.10">
    <property type="entry name" value="Immunoglobulins"/>
    <property type="match status" value="1"/>
</dbReference>
<evidence type="ECO:0000259" key="2">
    <source>
        <dbReference type="PROSITE" id="PS50234"/>
    </source>
</evidence>
<gene>
    <name evidence="4" type="primary">LOC102808436</name>
</gene>
<keyword evidence="1" id="KW-0472">Membrane</keyword>
<feature type="transmembrane region" description="Helical" evidence="1">
    <location>
        <begin position="756"/>
        <end position="781"/>
    </location>
</feature>
<protein>
    <submittedName>
        <fullName evidence="4">Calcium-activated chloride channel regulator 4-like</fullName>
    </submittedName>
</protein>
<dbReference type="Proteomes" id="UP000694865">
    <property type="component" value="Unplaced"/>
</dbReference>
<evidence type="ECO:0000313" key="4">
    <source>
        <dbReference type="RefSeq" id="XP_006812945.1"/>
    </source>
</evidence>
<evidence type="ECO:0000313" key="3">
    <source>
        <dbReference type="Proteomes" id="UP000694865"/>
    </source>
</evidence>
<keyword evidence="3" id="KW-1185">Reference proteome</keyword>
<dbReference type="Pfam" id="PF00092">
    <property type="entry name" value="VWA"/>
    <property type="match status" value="1"/>
</dbReference>
<evidence type="ECO:0000256" key="1">
    <source>
        <dbReference type="SAM" id="Phobius"/>
    </source>
</evidence>
<dbReference type="InterPro" id="IPR051266">
    <property type="entry name" value="CLCR"/>
</dbReference>
<dbReference type="PANTHER" id="PTHR10579:SF177">
    <property type="entry name" value="CALCIUM-ACTIVATED CHLORIDE CHANNEL REGULATOR 4-LIKE PROTEIN"/>
    <property type="match status" value="1"/>
</dbReference>
<dbReference type="GeneID" id="102808436"/>